<protein>
    <submittedName>
        <fullName evidence="4">Uncharacterized protein</fullName>
    </submittedName>
</protein>
<dbReference type="GO" id="GO:0003877">
    <property type="term" value="F:ATP:ADP adenylyltransferase activity"/>
    <property type="evidence" value="ECO:0007669"/>
    <property type="project" value="TreeGrafter"/>
</dbReference>
<name>A0A7J8CS10_MOLMO</name>
<evidence type="ECO:0000313" key="5">
    <source>
        <dbReference type="Proteomes" id="UP000550707"/>
    </source>
</evidence>
<dbReference type="AlphaFoldDB" id="A0A7J8CS10"/>
<dbReference type="GO" id="GO:0004824">
    <property type="term" value="F:lysine-tRNA ligase activity"/>
    <property type="evidence" value="ECO:0007669"/>
    <property type="project" value="TreeGrafter"/>
</dbReference>
<dbReference type="InterPro" id="IPR045864">
    <property type="entry name" value="aa-tRNA-synth_II/BPL/LPL"/>
</dbReference>
<evidence type="ECO:0000256" key="3">
    <source>
        <dbReference type="SAM" id="Phobius"/>
    </source>
</evidence>
<dbReference type="GO" id="GO:0005739">
    <property type="term" value="C:mitochondrion"/>
    <property type="evidence" value="ECO:0007669"/>
    <property type="project" value="TreeGrafter"/>
</dbReference>
<keyword evidence="3" id="KW-0472">Membrane</keyword>
<dbReference type="GO" id="GO:0015966">
    <property type="term" value="P:diadenosine tetraphosphate biosynthetic process"/>
    <property type="evidence" value="ECO:0007669"/>
    <property type="project" value="TreeGrafter"/>
</dbReference>
<gene>
    <name evidence="4" type="ORF">HJG59_009804</name>
</gene>
<evidence type="ECO:0000313" key="4">
    <source>
        <dbReference type="EMBL" id="KAF6413630.1"/>
    </source>
</evidence>
<keyword evidence="3" id="KW-1133">Transmembrane helix</keyword>
<accession>A0A7J8CS10</accession>
<feature type="compositionally biased region" description="Polar residues" evidence="2">
    <location>
        <begin position="80"/>
        <end position="90"/>
    </location>
</feature>
<dbReference type="Gene3D" id="3.30.930.10">
    <property type="entry name" value="Bira Bifunctional Protein, Domain 2"/>
    <property type="match status" value="1"/>
</dbReference>
<dbReference type="GO" id="GO:0000049">
    <property type="term" value="F:tRNA binding"/>
    <property type="evidence" value="ECO:0007669"/>
    <property type="project" value="TreeGrafter"/>
</dbReference>
<reference evidence="4 5" key="1">
    <citation type="journal article" date="2020" name="Nature">
        <title>Six reference-quality genomes reveal evolution of bat adaptations.</title>
        <authorList>
            <person name="Jebb D."/>
            <person name="Huang Z."/>
            <person name="Pippel M."/>
            <person name="Hughes G.M."/>
            <person name="Lavrichenko K."/>
            <person name="Devanna P."/>
            <person name="Winkler S."/>
            <person name="Jermiin L.S."/>
            <person name="Skirmuntt E.C."/>
            <person name="Katzourakis A."/>
            <person name="Burkitt-Gray L."/>
            <person name="Ray D.A."/>
            <person name="Sullivan K.A.M."/>
            <person name="Roscito J.G."/>
            <person name="Kirilenko B.M."/>
            <person name="Davalos L.M."/>
            <person name="Corthals A.P."/>
            <person name="Power M.L."/>
            <person name="Jones G."/>
            <person name="Ransome R.D."/>
            <person name="Dechmann D.K.N."/>
            <person name="Locatelli A.G."/>
            <person name="Puechmaille S.J."/>
            <person name="Fedrigo O."/>
            <person name="Jarvis E.D."/>
            <person name="Hiller M."/>
            <person name="Vernes S.C."/>
            <person name="Myers E.W."/>
            <person name="Teeling E.C."/>
        </authorList>
    </citation>
    <scope>NUCLEOTIDE SEQUENCE [LARGE SCALE GENOMIC DNA]</scope>
    <source>
        <strain evidence="4">MMolMol1</strain>
        <tissue evidence="4">Muscle</tissue>
    </source>
</reference>
<dbReference type="GO" id="GO:0005829">
    <property type="term" value="C:cytosol"/>
    <property type="evidence" value="ECO:0007669"/>
    <property type="project" value="TreeGrafter"/>
</dbReference>
<keyword evidence="3" id="KW-0812">Transmembrane</keyword>
<organism evidence="4 5">
    <name type="scientific">Molossus molossus</name>
    <name type="common">Pallas' mastiff bat</name>
    <name type="synonym">Vespertilio molossus</name>
    <dbReference type="NCBI Taxonomy" id="27622"/>
    <lineage>
        <taxon>Eukaryota</taxon>
        <taxon>Metazoa</taxon>
        <taxon>Chordata</taxon>
        <taxon>Craniata</taxon>
        <taxon>Vertebrata</taxon>
        <taxon>Euteleostomi</taxon>
        <taxon>Mammalia</taxon>
        <taxon>Eutheria</taxon>
        <taxon>Laurasiatheria</taxon>
        <taxon>Chiroptera</taxon>
        <taxon>Yangochiroptera</taxon>
        <taxon>Molossidae</taxon>
        <taxon>Molossus</taxon>
    </lineage>
</organism>
<dbReference type="PANTHER" id="PTHR42918:SF9">
    <property type="entry name" value="LYSINE--TRNA LIGASE"/>
    <property type="match status" value="1"/>
</dbReference>
<evidence type="ECO:0000256" key="1">
    <source>
        <dbReference type="ARBA" id="ARBA00022741"/>
    </source>
</evidence>
<sequence length="227" mass="24854">MITTTMVIIVIVITGTGVPLLQSLEENKRVKPGSGAGAEVVVDSAKPKWSQDELTRCLEAEERAAEKEAKQKEPSEKQRSQANAAATSHTTDNDVGAEEDSLDPNPYDNSHSQAVHQVKVNGEDLQSHMLHVNVSLTHFVQEYSYLEPGDHLSDIPLKVAELHQKMLVFGGIDRVHEAGSQSCHEETGLTHSPVITTWEFCVAYADCADLMEIMGMTSGMMKHFTGI</sequence>
<dbReference type="PANTHER" id="PTHR42918">
    <property type="entry name" value="LYSYL-TRNA SYNTHETASE"/>
    <property type="match status" value="1"/>
</dbReference>
<dbReference type="Proteomes" id="UP000550707">
    <property type="component" value="Unassembled WGS sequence"/>
</dbReference>
<keyword evidence="1" id="KW-0547">Nucleotide-binding</keyword>
<feature type="region of interest" description="Disordered" evidence="2">
    <location>
        <begin position="61"/>
        <end position="111"/>
    </location>
</feature>
<dbReference type="SUPFAM" id="SSF55681">
    <property type="entry name" value="Class II aaRS and biotin synthetases"/>
    <property type="match status" value="1"/>
</dbReference>
<dbReference type="GO" id="GO:0043032">
    <property type="term" value="P:positive regulation of macrophage activation"/>
    <property type="evidence" value="ECO:0007669"/>
    <property type="project" value="TreeGrafter"/>
</dbReference>
<evidence type="ECO:0000256" key="2">
    <source>
        <dbReference type="SAM" id="MobiDB-lite"/>
    </source>
</evidence>
<dbReference type="InParanoid" id="A0A7J8CS10"/>
<feature type="transmembrane region" description="Helical" evidence="3">
    <location>
        <begin position="6"/>
        <end position="24"/>
    </location>
</feature>
<dbReference type="GO" id="GO:0005615">
    <property type="term" value="C:extracellular space"/>
    <property type="evidence" value="ECO:0007669"/>
    <property type="project" value="TreeGrafter"/>
</dbReference>
<feature type="compositionally biased region" description="Basic and acidic residues" evidence="2">
    <location>
        <begin position="61"/>
        <end position="79"/>
    </location>
</feature>
<proteinExistence type="predicted"/>
<dbReference type="GO" id="GO:0002276">
    <property type="term" value="P:basophil activation involved in immune response"/>
    <property type="evidence" value="ECO:0007669"/>
    <property type="project" value="TreeGrafter"/>
</dbReference>
<dbReference type="GO" id="GO:0017101">
    <property type="term" value="C:aminoacyl-tRNA synthetase multienzyme complex"/>
    <property type="evidence" value="ECO:0007669"/>
    <property type="project" value="TreeGrafter"/>
</dbReference>
<dbReference type="EMBL" id="JACASF010000020">
    <property type="protein sequence ID" value="KAF6413630.1"/>
    <property type="molecule type" value="Genomic_DNA"/>
</dbReference>
<keyword evidence="5" id="KW-1185">Reference proteome</keyword>
<dbReference type="GO" id="GO:0005634">
    <property type="term" value="C:nucleus"/>
    <property type="evidence" value="ECO:0007669"/>
    <property type="project" value="TreeGrafter"/>
</dbReference>
<comment type="caution">
    <text evidence="4">The sequence shown here is derived from an EMBL/GenBank/DDBJ whole genome shotgun (WGS) entry which is preliminary data.</text>
</comment>
<dbReference type="GO" id="GO:0006430">
    <property type="term" value="P:lysyl-tRNA aminoacylation"/>
    <property type="evidence" value="ECO:0007669"/>
    <property type="project" value="TreeGrafter"/>
</dbReference>